<dbReference type="EMBL" id="BK015807">
    <property type="protein sequence ID" value="DAE26072.1"/>
    <property type="molecule type" value="Genomic_DNA"/>
</dbReference>
<name>A0A8S5R3X7_9CAUD</name>
<sequence>MKLSSNSLLHSTQNYDRIVSKENKQISVRRLSQM</sequence>
<protein>
    <submittedName>
        <fullName evidence="1">Uncharacterized protein</fullName>
    </submittedName>
</protein>
<organism evidence="1">
    <name type="scientific">Siphoviridae sp. ctEkS11</name>
    <dbReference type="NCBI Taxonomy" id="2827272"/>
    <lineage>
        <taxon>Viruses</taxon>
        <taxon>Duplodnaviria</taxon>
        <taxon>Heunggongvirae</taxon>
        <taxon>Uroviricota</taxon>
        <taxon>Caudoviricetes</taxon>
    </lineage>
</organism>
<reference evidence="1" key="1">
    <citation type="journal article" date="2021" name="Proc. Natl. Acad. Sci. U.S.A.">
        <title>A Catalog of Tens of Thousands of Viruses from Human Metagenomes Reveals Hidden Associations with Chronic Diseases.</title>
        <authorList>
            <person name="Tisza M.J."/>
            <person name="Buck C.B."/>
        </authorList>
    </citation>
    <scope>NUCLEOTIDE SEQUENCE</scope>
    <source>
        <strain evidence="1">CtEkS11</strain>
    </source>
</reference>
<accession>A0A8S5R3X7</accession>
<proteinExistence type="predicted"/>
<evidence type="ECO:0000313" key="1">
    <source>
        <dbReference type="EMBL" id="DAE26072.1"/>
    </source>
</evidence>